<dbReference type="PIRSF" id="PIRSF001589">
    <property type="entry name" value="Asn_synthetase_glu-h"/>
    <property type="match status" value="1"/>
</dbReference>
<comment type="catalytic activity">
    <reaction evidence="7">
        <text>L-aspartate + L-glutamine + ATP + H2O = L-asparagine + L-glutamate + AMP + diphosphate + H(+)</text>
        <dbReference type="Rhea" id="RHEA:12228"/>
        <dbReference type="ChEBI" id="CHEBI:15377"/>
        <dbReference type="ChEBI" id="CHEBI:15378"/>
        <dbReference type="ChEBI" id="CHEBI:29985"/>
        <dbReference type="ChEBI" id="CHEBI:29991"/>
        <dbReference type="ChEBI" id="CHEBI:30616"/>
        <dbReference type="ChEBI" id="CHEBI:33019"/>
        <dbReference type="ChEBI" id="CHEBI:58048"/>
        <dbReference type="ChEBI" id="CHEBI:58359"/>
        <dbReference type="ChEBI" id="CHEBI:456215"/>
        <dbReference type="EC" id="6.3.5.4"/>
    </reaction>
</comment>
<evidence type="ECO:0000256" key="3">
    <source>
        <dbReference type="ARBA" id="ARBA00012737"/>
    </source>
</evidence>
<organism evidence="9 10">
    <name type="scientific">Brucella pseudogrignonensis</name>
    <dbReference type="NCBI Taxonomy" id="419475"/>
    <lineage>
        <taxon>Bacteria</taxon>
        <taxon>Pseudomonadati</taxon>
        <taxon>Pseudomonadota</taxon>
        <taxon>Alphaproteobacteria</taxon>
        <taxon>Hyphomicrobiales</taxon>
        <taxon>Brucellaceae</taxon>
        <taxon>Brucella/Ochrobactrum group</taxon>
        <taxon>Brucella</taxon>
    </lineage>
</organism>
<keyword evidence="4" id="KW-0547">Nucleotide-binding</keyword>
<keyword evidence="6" id="KW-0315">Glutamine amidotransferase</keyword>
<feature type="domain" description="Glutamine amidotransferase type-2" evidence="8">
    <location>
        <begin position="1"/>
        <end position="192"/>
    </location>
</feature>
<dbReference type="Proteomes" id="UP001184614">
    <property type="component" value="Unassembled WGS sequence"/>
</dbReference>
<dbReference type="Pfam" id="PF00733">
    <property type="entry name" value="Asn_synthase"/>
    <property type="match status" value="1"/>
</dbReference>
<proteinExistence type="inferred from homology"/>
<evidence type="ECO:0000256" key="6">
    <source>
        <dbReference type="ARBA" id="ARBA00022962"/>
    </source>
</evidence>
<comment type="caution">
    <text evidence="9">The sequence shown here is derived from an EMBL/GenBank/DDBJ whole genome shotgun (WGS) entry which is preliminary data.</text>
</comment>
<keyword evidence="5" id="KW-0067">ATP-binding</keyword>
<dbReference type="PANTHER" id="PTHR43284:SF1">
    <property type="entry name" value="ASPARAGINE SYNTHETASE"/>
    <property type="match status" value="1"/>
</dbReference>
<dbReference type="PANTHER" id="PTHR43284">
    <property type="entry name" value="ASPARAGINE SYNTHETASE (GLUTAMINE-HYDROLYZING)"/>
    <property type="match status" value="1"/>
</dbReference>
<evidence type="ECO:0000256" key="5">
    <source>
        <dbReference type="ARBA" id="ARBA00022840"/>
    </source>
</evidence>
<dbReference type="CDD" id="cd01991">
    <property type="entry name" value="Asn_synthase_B_C"/>
    <property type="match status" value="1"/>
</dbReference>
<keyword evidence="9" id="KW-0436">Ligase</keyword>
<dbReference type="InterPro" id="IPR017932">
    <property type="entry name" value="GATase_2_dom"/>
</dbReference>
<keyword evidence="10" id="KW-1185">Reference proteome</keyword>
<dbReference type="SUPFAM" id="SSF52402">
    <property type="entry name" value="Adenine nucleotide alpha hydrolases-like"/>
    <property type="match status" value="1"/>
</dbReference>
<dbReference type="InterPro" id="IPR033738">
    <property type="entry name" value="AsnB_N"/>
</dbReference>
<dbReference type="Gene3D" id="3.40.50.620">
    <property type="entry name" value="HUPs"/>
    <property type="match status" value="1"/>
</dbReference>
<dbReference type="GO" id="GO:0004066">
    <property type="term" value="F:asparagine synthase (glutamine-hydrolyzing) activity"/>
    <property type="evidence" value="ECO:0007669"/>
    <property type="project" value="UniProtKB-EC"/>
</dbReference>
<sequence>MADVLAPRGPDAAGIIVRGNVGFGHRRLRILDLSEKSQQPMIDADLGISVVFNGCIYNFRELRAELEAKGYRFFSDGDTEVIIKAWHAWGEECVSRFYGMFAFGIHERDTGRVIFARDRFGIKPLYLAEVSGALRFASTLPALVKAGGVDTSIDRAALHNYMSFHAVVPAPRTIYNGVRKLPAATIRVYQANGEFRDRIYWQPPHSRLAGDSAISREEWQEQLLDMLRVAVKRRMISDVPVGVLLSGGVDSSLIVGLLAEAGQAGLMSFSVGFEEANGEKGDEFVYSDLIAKHFGTDHHKIFVPSSDLMDALPGTIAAMSEPMVSYDNVGFYLLSKEVSKHIKVVQSGQGADEVFAGYHWYPPLVGSKDVVSDYAKAFCDRSHDVLATQLASEWMPERDYSRELIAEHLLRDGADTPVDAALRLDSNIMLVDDPVKRVDNMTMAWGLEARVPFLDHELVELAARIPPEEKLRDGGKGILKDVARKVIPSEVIDRKKGYFPVPQLKYIAGPYLDMLRDALSSQQARERGLFQRDYLDRLFANPSEHITPLRGSELWQVGLLEMWLQTQEAA</sequence>
<dbReference type="InterPro" id="IPR051786">
    <property type="entry name" value="ASN_synthetase/amidase"/>
</dbReference>
<evidence type="ECO:0000256" key="1">
    <source>
        <dbReference type="ARBA" id="ARBA00005187"/>
    </source>
</evidence>
<dbReference type="Gene3D" id="3.60.20.10">
    <property type="entry name" value="Glutamine Phosphoribosylpyrophosphate, subunit 1, domain 1"/>
    <property type="match status" value="1"/>
</dbReference>
<dbReference type="NCBIfam" id="TIGR01536">
    <property type="entry name" value="asn_synth_AEB"/>
    <property type="match status" value="1"/>
</dbReference>
<reference evidence="9 10" key="1">
    <citation type="submission" date="2023-07" db="EMBL/GenBank/DDBJ databases">
        <title>Sorghum-associated microbial communities from plants grown in Nebraska, USA.</title>
        <authorList>
            <person name="Schachtman D."/>
        </authorList>
    </citation>
    <scope>NUCLEOTIDE SEQUENCE [LARGE SCALE GENOMIC DNA]</scope>
    <source>
        <strain evidence="9 10">DS1730</strain>
    </source>
</reference>
<dbReference type="InterPro" id="IPR017535">
    <property type="entry name" value="Asparagine_synth"/>
</dbReference>
<dbReference type="CDD" id="cd00712">
    <property type="entry name" value="AsnB"/>
    <property type="match status" value="1"/>
</dbReference>
<evidence type="ECO:0000256" key="7">
    <source>
        <dbReference type="ARBA" id="ARBA00048741"/>
    </source>
</evidence>
<evidence type="ECO:0000256" key="2">
    <source>
        <dbReference type="ARBA" id="ARBA00005752"/>
    </source>
</evidence>
<comment type="similarity">
    <text evidence="2">Belongs to the asparagine synthetase family.</text>
</comment>
<name>A0ABU1MAH4_9HYPH</name>
<evidence type="ECO:0000313" key="9">
    <source>
        <dbReference type="EMBL" id="MDR6433042.1"/>
    </source>
</evidence>
<dbReference type="InterPro" id="IPR029055">
    <property type="entry name" value="Ntn_hydrolases_N"/>
</dbReference>
<dbReference type="EC" id="6.3.5.4" evidence="3"/>
<evidence type="ECO:0000256" key="4">
    <source>
        <dbReference type="ARBA" id="ARBA00022741"/>
    </source>
</evidence>
<dbReference type="PROSITE" id="PS51278">
    <property type="entry name" value="GATASE_TYPE_2"/>
    <property type="match status" value="1"/>
</dbReference>
<accession>A0ABU1MAH4</accession>
<comment type="pathway">
    <text evidence="1">Amino-acid biosynthesis; L-asparagine biosynthesis; L-asparagine from L-aspartate (L-Gln route): step 1/1.</text>
</comment>
<protein>
    <recommendedName>
        <fullName evidence="3">asparagine synthase (glutamine-hydrolyzing)</fullName>
        <ecNumber evidence="3">6.3.5.4</ecNumber>
    </recommendedName>
</protein>
<dbReference type="NCBIfam" id="TIGR03104">
    <property type="entry name" value="trio_amidotrans"/>
    <property type="match status" value="1"/>
</dbReference>
<dbReference type="EMBL" id="JAVDQT010000004">
    <property type="protein sequence ID" value="MDR6433042.1"/>
    <property type="molecule type" value="Genomic_DNA"/>
</dbReference>
<dbReference type="InterPro" id="IPR014729">
    <property type="entry name" value="Rossmann-like_a/b/a_fold"/>
</dbReference>
<dbReference type="InterPro" id="IPR001962">
    <property type="entry name" value="Asn_synthase"/>
</dbReference>
<dbReference type="SUPFAM" id="SSF56235">
    <property type="entry name" value="N-terminal nucleophile aminohydrolases (Ntn hydrolases)"/>
    <property type="match status" value="1"/>
</dbReference>
<dbReference type="InterPro" id="IPR006426">
    <property type="entry name" value="Asn_synth_AEB"/>
</dbReference>
<evidence type="ECO:0000259" key="8">
    <source>
        <dbReference type="PROSITE" id="PS51278"/>
    </source>
</evidence>
<evidence type="ECO:0000313" key="10">
    <source>
        <dbReference type="Proteomes" id="UP001184614"/>
    </source>
</evidence>
<dbReference type="Pfam" id="PF13537">
    <property type="entry name" value="GATase_7"/>
    <property type="match status" value="1"/>
</dbReference>
<gene>
    <name evidence="9" type="ORF">J2782_002788</name>
</gene>